<organism evidence="2 3">
    <name type="scientific">Quercus suber</name>
    <name type="common">Cork oak</name>
    <dbReference type="NCBI Taxonomy" id="58331"/>
    <lineage>
        <taxon>Eukaryota</taxon>
        <taxon>Viridiplantae</taxon>
        <taxon>Streptophyta</taxon>
        <taxon>Embryophyta</taxon>
        <taxon>Tracheophyta</taxon>
        <taxon>Spermatophyta</taxon>
        <taxon>Magnoliopsida</taxon>
        <taxon>eudicotyledons</taxon>
        <taxon>Gunneridae</taxon>
        <taxon>Pentapetalae</taxon>
        <taxon>rosids</taxon>
        <taxon>fabids</taxon>
        <taxon>Fagales</taxon>
        <taxon>Fagaceae</taxon>
        <taxon>Quercus</taxon>
    </lineage>
</organism>
<evidence type="ECO:0000313" key="2">
    <source>
        <dbReference type="EMBL" id="KAK7829006.1"/>
    </source>
</evidence>
<gene>
    <name evidence="2" type="ORF">CFP56_029712</name>
</gene>
<dbReference type="PANTHER" id="PTHR34356:SF3">
    <property type="entry name" value="EXPRESSED PROTEIN"/>
    <property type="match status" value="1"/>
</dbReference>
<dbReference type="EMBL" id="PKMF04000491">
    <property type="protein sequence ID" value="KAK7829006.1"/>
    <property type="molecule type" value="Genomic_DNA"/>
</dbReference>
<accession>A0AAW0JRX4</accession>
<protein>
    <submittedName>
        <fullName evidence="2">Uncharacterized protein</fullName>
    </submittedName>
</protein>
<sequence>MQIPEAMEESSPTPKIGKDDVIAKLKDDGDFDNLRLKIIRKLKDNVDSSATVFQLIYVNVEELRNEIISIVQQSAALNRAGAENMKPRQISDAIYDEVGNKVMSQISDGLWQIIRSGDGMKSEITETVQSVYNKLVNPKGKEGGESTHDMMPIQMKAENNGSGAASACEVDGMFSDGEPKEPPGFSLLSNHQNNDLEEKHKQKLQPPMPHERELVEQQAEDTPYSQDALVPEDVDLHAPPGFSADMEQQKLPCDGSDEDPDVPPGFG</sequence>
<evidence type="ECO:0000313" key="3">
    <source>
        <dbReference type="Proteomes" id="UP000237347"/>
    </source>
</evidence>
<proteinExistence type="predicted"/>
<name>A0AAW0JRX4_QUESU</name>
<dbReference type="Proteomes" id="UP000237347">
    <property type="component" value="Unassembled WGS sequence"/>
</dbReference>
<evidence type="ECO:0000256" key="1">
    <source>
        <dbReference type="SAM" id="MobiDB-lite"/>
    </source>
</evidence>
<comment type="caution">
    <text evidence="2">The sequence shown here is derived from an EMBL/GenBank/DDBJ whole genome shotgun (WGS) entry which is preliminary data.</text>
</comment>
<dbReference type="PANTHER" id="PTHR34356">
    <property type="entry name" value="ANTIGENIC HEAT-STABLE PROTEIN"/>
    <property type="match status" value="1"/>
</dbReference>
<feature type="region of interest" description="Disordered" evidence="1">
    <location>
        <begin position="160"/>
        <end position="267"/>
    </location>
</feature>
<reference evidence="2 3" key="1">
    <citation type="journal article" date="2018" name="Sci. Data">
        <title>The draft genome sequence of cork oak.</title>
        <authorList>
            <person name="Ramos A.M."/>
            <person name="Usie A."/>
            <person name="Barbosa P."/>
            <person name="Barros P.M."/>
            <person name="Capote T."/>
            <person name="Chaves I."/>
            <person name="Simoes F."/>
            <person name="Abreu I."/>
            <person name="Carrasquinho I."/>
            <person name="Faro C."/>
            <person name="Guimaraes J.B."/>
            <person name="Mendonca D."/>
            <person name="Nobrega F."/>
            <person name="Rodrigues L."/>
            <person name="Saibo N.J.M."/>
            <person name="Varela M.C."/>
            <person name="Egas C."/>
            <person name="Matos J."/>
            <person name="Miguel C.M."/>
            <person name="Oliveira M.M."/>
            <person name="Ricardo C.P."/>
            <person name="Goncalves S."/>
        </authorList>
    </citation>
    <scope>NUCLEOTIDE SEQUENCE [LARGE SCALE GENOMIC DNA]</scope>
    <source>
        <strain evidence="3">cv. HL8</strain>
    </source>
</reference>
<keyword evidence="3" id="KW-1185">Reference proteome</keyword>
<dbReference type="AlphaFoldDB" id="A0AAW0JRX4"/>